<dbReference type="Gene3D" id="1.10.1060.10">
    <property type="entry name" value="Alpha-helical ferredoxin"/>
    <property type="match status" value="1"/>
</dbReference>
<proteinExistence type="predicted"/>
<dbReference type="SUPFAM" id="SSF46548">
    <property type="entry name" value="alpha-helical ferredoxin"/>
    <property type="match status" value="1"/>
</dbReference>
<dbReference type="GO" id="GO:0004159">
    <property type="term" value="F:dihydropyrimidine dehydrogenase (NAD+) activity"/>
    <property type="evidence" value="ECO:0007669"/>
    <property type="project" value="UniProtKB-EC"/>
</dbReference>
<dbReference type="InterPro" id="IPR009051">
    <property type="entry name" value="Helical_ferredxn"/>
</dbReference>
<evidence type="ECO:0000256" key="6">
    <source>
        <dbReference type="ARBA" id="ARBA00032722"/>
    </source>
</evidence>
<gene>
    <name evidence="13" type="ORF">RF819_11165</name>
</gene>
<dbReference type="SUPFAM" id="SSF51971">
    <property type="entry name" value="Nucleotide-binding domain"/>
    <property type="match status" value="2"/>
</dbReference>
<dbReference type="PANTHER" id="PTHR43073:SF2">
    <property type="entry name" value="DIHYDROPYRIMIDINE DEHYDROGENASE [NADP(+)]"/>
    <property type="match status" value="1"/>
</dbReference>
<feature type="domain" description="4Fe-4S ferredoxin-type" evidence="12">
    <location>
        <begin position="33"/>
        <end position="66"/>
    </location>
</feature>
<organism evidence="13 14">
    <name type="scientific">Rhodoferax fermentans</name>
    <dbReference type="NCBI Taxonomy" id="28066"/>
    <lineage>
        <taxon>Bacteria</taxon>
        <taxon>Pseudomonadati</taxon>
        <taxon>Pseudomonadota</taxon>
        <taxon>Betaproteobacteria</taxon>
        <taxon>Burkholderiales</taxon>
        <taxon>Comamonadaceae</taxon>
        <taxon>Rhodoferax</taxon>
    </lineage>
</organism>
<evidence type="ECO:0000313" key="14">
    <source>
        <dbReference type="Proteomes" id="UP000190750"/>
    </source>
</evidence>
<keyword evidence="2" id="KW-0285">Flavoprotein</keyword>
<dbReference type="InterPro" id="IPR036188">
    <property type="entry name" value="FAD/NAD-bd_sf"/>
</dbReference>
<dbReference type="InterPro" id="IPR028261">
    <property type="entry name" value="DPD_II"/>
</dbReference>
<evidence type="ECO:0000256" key="9">
    <source>
        <dbReference type="ARBA" id="ARBA00049578"/>
    </source>
</evidence>
<evidence type="ECO:0000256" key="11">
    <source>
        <dbReference type="ARBA" id="ARBA00049728"/>
    </source>
</evidence>
<comment type="catalytic activity">
    <reaction evidence="7">
        <text>5,6-dihydrothymine + NAD(+) = thymine + NADH + H(+)</text>
        <dbReference type="Rhea" id="RHEA:28791"/>
        <dbReference type="ChEBI" id="CHEBI:15378"/>
        <dbReference type="ChEBI" id="CHEBI:17821"/>
        <dbReference type="ChEBI" id="CHEBI:27468"/>
        <dbReference type="ChEBI" id="CHEBI:57540"/>
        <dbReference type="ChEBI" id="CHEBI:57945"/>
        <dbReference type="EC" id="1.3.1.1"/>
    </reaction>
</comment>
<evidence type="ECO:0000256" key="8">
    <source>
        <dbReference type="ARBA" id="ARBA00048792"/>
    </source>
</evidence>
<dbReference type="Proteomes" id="UP000190750">
    <property type="component" value="Unassembled WGS sequence"/>
</dbReference>
<evidence type="ECO:0000256" key="3">
    <source>
        <dbReference type="ARBA" id="ARBA00022643"/>
    </source>
</evidence>
<dbReference type="Pfam" id="PF07992">
    <property type="entry name" value="Pyr_redox_2"/>
    <property type="match status" value="1"/>
</dbReference>
<dbReference type="InterPro" id="IPR017896">
    <property type="entry name" value="4Fe4S_Fe-S-bd"/>
</dbReference>
<comment type="subunit">
    <text evidence="10">Heterotetramer of 2 PreA and 2 PreT subunits.</text>
</comment>
<dbReference type="Pfam" id="PF14691">
    <property type="entry name" value="Fer4_20"/>
    <property type="match status" value="1"/>
</dbReference>
<accession>A0A1T1ASZ8</accession>
<comment type="caution">
    <text evidence="13">The sequence shown here is derived from an EMBL/GenBank/DDBJ whole genome shotgun (WGS) entry which is preliminary data.</text>
</comment>
<evidence type="ECO:0000259" key="12">
    <source>
        <dbReference type="PROSITE" id="PS51379"/>
    </source>
</evidence>
<dbReference type="STRING" id="28066.RF819_11165"/>
<comment type="catalytic activity">
    <reaction evidence="8">
        <text>5,6-dihydrouracil + NAD(+) = uracil + NADH + H(+)</text>
        <dbReference type="Rhea" id="RHEA:20189"/>
        <dbReference type="ChEBI" id="CHEBI:15378"/>
        <dbReference type="ChEBI" id="CHEBI:15901"/>
        <dbReference type="ChEBI" id="CHEBI:17568"/>
        <dbReference type="ChEBI" id="CHEBI:57540"/>
        <dbReference type="ChEBI" id="CHEBI:57945"/>
        <dbReference type="EC" id="1.3.1.1"/>
    </reaction>
</comment>
<name>A0A1T1ASZ8_RHOFE</name>
<evidence type="ECO:0000256" key="10">
    <source>
        <dbReference type="ARBA" id="ARBA00049714"/>
    </source>
</evidence>
<keyword evidence="14" id="KW-1185">Reference proteome</keyword>
<evidence type="ECO:0000256" key="2">
    <source>
        <dbReference type="ARBA" id="ARBA00022630"/>
    </source>
</evidence>
<evidence type="ECO:0000313" key="13">
    <source>
        <dbReference type="EMBL" id="OOV07216.1"/>
    </source>
</evidence>
<evidence type="ECO:0000256" key="7">
    <source>
        <dbReference type="ARBA" id="ARBA00047685"/>
    </source>
</evidence>
<protein>
    <recommendedName>
        <fullName evidence="11">dihydrouracil dehydrogenase (NAD(+))</fullName>
        <ecNumber evidence="11">1.3.1.1</ecNumber>
    </recommendedName>
    <alternativeName>
        <fullName evidence="6">Dihydrothymine dehydrogenase</fullName>
    </alternativeName>
    <alternativeName>
        <fullName evidence="5">Dihydrouracil dehydrogenase</fullName>
    </alternativeName>
</protein>
<dbReference type="RefSeq" id="WP_244899900.1">
    <property type="nucleotide sequence ID" value="NZ_MTJN01000002.1"/>
</dbReference>
<evidence type="ECO:0000256" key="4">
    <source>
        <dbReference type="ARBA" id="ARBA00023002"/>
    </source>
</evidence>
<dbReference type="PRINTS" id="PR00368">
    <property type="entry name" value="FADPNR"/>
</dbReference>
<sequence length="451" mass="47413">MSLSLAPDIQAGRLEAADYAQRFADATPRLTRAQAVLEAERCLYCYDAPCATACPTHIDVPSFIKRIGESNLRGAARAILEANPLGGMCARVCPTENLCEAVCVRNTQEGKPVAIGRLQRHAVDALMESAQPQIFTRAAPTGKKIAVVGAGPAGLSCAHTLAKLGHSVVVFDAKPKPGGLNEYGLASYKTTNNFAQAEVLWLLSIGGIELRHSWRLSGVAQLDALRRDFDALFLGMGLPNTHQLGVPGESLYGVQDAVDFIATLRQTEDLATLSIGRQVVVIGGGMTAVDAAVQAKLLGAQDVHMVYRRGPEAMGASKAEQEWALTNGVVIHHWLSPEAVLPNSVDAHCAGAVSFARQKMQDGKLVATGETLVLEADMVLKAIGQTLGNPLLAQANFELLGGRIATDANGLTNLPGVWAGGDCRAGGLDLTVEAVEHGKLSAQAIHAALSA</sequence>
<evidence type="ECO:0000256" key="1">
    <source>
        <dbReference type="ARBA" id="ARBA00001917"/>
    </source>
</evidence>
<dbReference type="PANTHER" id="PTHR43073">
    <property type="entry name" value="DIHYDROPYRIMIDINE DEHYDROGENASE [NADP(+)]"/>
    <property type="match status" value="1"/>
</dbReference>
<dbReference type="EC" id="1.3.1.1" evidence="11"/>
<reference evidence="13 14" key="1">
    <citation type="submission" date="2017-01" db="EMBL/GenBank/DDBJ databases">
        <title>Genome sequencing of Rhodoferax fermentans JCM 7819.</title>
        <authorList>
            <person name="Kim Y.J."/>
            <person name="Farh M.E.-A."/>
            <person name="Yang D.-C."/>
        </authorList>
    </citation>
    <scope>NUCLEOTIDE SEQUENCE [LARGE SCALE GENOMIC DNA]</scope>
    <source>
        <strain evidence="13 14">JCM 7819</strain>
    </source>
</reference>
<dbReference type="InterPro" id="IPR023753">
    <property type="entry name" value="FAD/NAD-binding_dom"/>
</dbReference>
<comment type="cofactor">
    <cofactor evidence="1">
        <name>FMN</name>
        <dbReference type="ChEBI" id="CHEBI:58210"/>
    </cofactor>
</comment>
<keyword evidence="4" id="KW-0560">Oxidoreductase</keyword>
<dbReference type="AlphaFoldDB" id="A0A1T1ASZ8"/>
<comment type="function">
    <text evidence="9">Involved in pyrimidine base degradation. Catalyzes physiologically the reduction of uracil to 5,6-dihydrouracil (DHU) by using NADH as a specific cosubstrate. It also catalyzes the reverse reaction and the reduction of thymine to 5,6-dihydrothymine (DHT).</text>
</comment>
<dbReference type="GO" id="GO:0051536">
    <property type="term" value="F:iron-sulfur cluster binding"/>
    <property type="evidence" value="ECO:0007669"/>
    <property type="project" value="InterPro"/>
</dbReference>
<keyword evidence="3" id="KW-0288">FMN</keyword>
<dbReference type="PRINTS" id="PR00469">
    <property type="entry name" value="PNDRDTASEII"/>
</dbReference>
<dbReference type="Gene3D" id="3.50.50.60">
    <property type="entry name" value="FAD/NAD(P)-binding domain"/>
    <property type="match status" value="2"/>
</dbReference>
<dbReference type="PROSITE" id="PS51379">
    <property type="entry name" value="4FE4S_FER_2"/>
    <property type="match status" value="1"/>
</dbReference>
<evidence type="ECO:0000256" key="5">
    <source>
        <dbReference type="ARBA" id="ARBA00030119"/>
    </source>
</evidence>
<dbReference type="EMBL" id="MTJN01000002">
    <property type="protein sequence ID" value="OOV07216.1"/>
    <property type="molecule type" value="Genomic_DNA"/>
</dbReference>